<dbReference type="InterPro" id="IPR003511">
    <property type="entry name" value="HORMA_dom"/>
</dbReference>
<evidence type="ECO:0000256" key="1">
    <source>
        <dbReference type="ARBA" id="ARBA00004123"/>
    </source>
</evidence>
<keyword evidence="5" id="KW-0469">Meiosis</keyword>
<dbReference type="GO" id="GO:0005694">
    <property type="term" value="C:chromosome"/>
    <property type="evidence" value="ECO:0007669"/>
    <property type="project" value="UniProtKB-SubCell"/>
</dbReference>
<evidence type="ECO:0000256" key="3">
    <source>
        <dbReference type="ARBA" id="ARBA00022454"/>
    </source>
</evidence>
<feature type="domain" description="HORMA" evidence="7">
    <location>
        <begin position="1"/>
        <end position="70"/>
    </location>
</feature>
<dbReference type="AlphaFoldDB" id="A0A443SF72"/>
<protein>
    <submittedName>
        <fullName evidence="8">HORMA domain-containing protein 1-like protein</fullName>
    </submittedName>
</protein>
<accession>A0A443SF72</accession>
<dbReference type="Pfam" id="PF02301">
    <property type="entry name" value="HORMA"/>
    <property type="match status" value="1"/>
</dbReference>
<keyword evidence="9" id="KW-1185">Reference proteome</keyword>
<dbReference type="InterPro" id="IPR051294">
    <property type="entry name" value="HORMA_MeioticProgression"/>
</dbReference>
<dbReference type="STRING" id="299467.A0A443SF72"/>
<evidence type="ECO:0000259" key="7">
    <source>
        <dbReference type="PROSITE" id="PS50815"/>
    </source>
</evidence>
<evidence type="ECO:0000256" key="4">
    <source>
        <dbReference type="ARBA" id="ARBA00023242"/>
    </source>
</evidence>
<comment type="subcellular location">
    <subcellularLocation>
        <location evidence="2">Chromosome</location>
    </subcellularLocation>
    <subcellularLocation>
        <location evidence="1">Nucleus</location>
    </subcellularLocation>
</comment>
<dbReference type="SUPFAM" id="SSF56019">
    <property type="entry name" value="The spindle assembly checkpoint protein mad2"/>
    <property type="match status" value="1"/>
</dbReference>
<dbReference type="VEuPathDB" id="VectorBase:LDEU005885"/>
<dbReference type="OrthoDB" id="1928087at2759"/>
<sequence length="165" mass="18281">MLTVVHSLNPLPEECYFTVKLYYYDDVTPEDYHPPGFQASKSNTTTVRGKPMAVNSGAVSTKYHSLKIKMKVDGFKEASNESGETLCKSREIIEVNDLEKVNSDVENVKKSAGTNGETSKKRSKGMNGSTSKKSDATNGQTSKKSDEINSERPKKKKKLIPDLKK</sequence>
<name>A0A443SF72_9ACAR</name>
<evidence type="ECO:0000256" key="5">
    <source>
        <dbReference type="ARBA" id="ARBA00023254"/>
    </source>
</evidence>
<organism evidence="8 9">
    <name type="scientific">Leptotrombidium deliense</name>
    <dbReference type="NCBI Taxonomy" id="299467"/>
    <lineage>
        <taxon>Eukaryota</taxon>
        <taxon>Metazoa</taxon>
        <taxon>Ecdysozoa</taxon>
        <taxon>Arthropoda</taxon>
        <taxon>Chelicerata</taxon>
        <taxon>Arachnida</taxon>
        <taxon>Acari</taxon>
        <taxon>Acariformes</taxon>
        <taxon>Trombidiformes</taxon>
        <taxon>Prostigmata</taxon>
        <taxon>Anystina</taxon>
        <taxon>Parasitengona</taxon>
        <taxon>Trombiculoidea</taxon>
        <taxon>Trombiculidae</taxon>
        <taxon>Leptotrombidium</taxon>
    </lineage>
</organism>
<dbReference type="PANTHER" id="PTHR48225:SF7">
    <property type="entry name" value="MEIOSIS-SPECIFIC PROTEIN HOP1"/>
    <property type="match status" value="1"/>
</dbReference>
<feature type="compositionally biased region" description="Polar residues" evidence="6">
    <location>
        <begin position="126"/>
        <end position="142"/>
    </location>
</feature>
<evidence type="ECO:0000256" key="6">
    <source>
        <dbReference type="SAM" id="MobiDB-lite"/>
    </source>
</evidence>
<dbReference type="GO" id="GO:0051321">
    <property type="term" value="P:meiotic cell cycle"/>
    <property type="evidence" value="ECO:0007669"/>
    <property type="project" value="UniProtKB-KW"/>
</dbReference>
<proteinExistence type="predicted"/>
<dbReference type="Gene3D" id="3.30.900.10">
    <property type="entry name" value="HORMA domain"/>
    <property type="match status" value="1"/>
</dbReference>
<evidence type="ECO:0000313" key="9">
    <source>
        <dbReference type="Proteomes" id="UP000288716"/>
    </source>
</evidence>
<dbReference type="InterPro" id="IPR036570">
    <property type="entry name" value="HORMA_dom_sf"/>
</dbReference>
<evidence type="ECO:0000256" key="2">
    <source>
        <dbReference type="ARBA" id="ARBA00004286"/>
    </source>
</evidence>
<feature type="region of interest" description="Disordered" evidence="6">
    <location>
        <begin position="101"/>
        <end position="165"/>
    </location>
</feature>
<dbReference type="EMBL" id="NCKV01003006">
    <property type="protein sequence ID" value="RWS26155.1"/>
    <property type="molecule type" value="Genomic_DNA"/>
</dbReference>
<dbReference type="PANTHER" id="PTHR48225">
    <property type="entry name" value="HORMA DOMAIN-CONTAINING PROTEIN 1"/>
    <property type="match status" value="1"/>
</dbReference>
<keyword evidence="3" id="KW-0158">Chromosome</keyword>
<dbReference type="GO" id="GO:0005634">
    <property type="term" value="C:nucleus"/>
    <property type="evidence" value="ECO:0007669"/>
    <property type="project" value="UniProtKB-SubCell"/>
</dbReference>
<gene>
    <name evidence="8" type="ORF">B4U80_13003</name>
</gene>
<feature type="compositionally biased region" description="Basic and acidic residues" evidence="6">
    <location>
        <begin position="143"/>
        <end position="152"/>
    </location>
</feature>
<reference evidence="8 9" key="1">
    <citation type="journal article" date="2018" name="Gigascience">
        <title>Genomes of trombidid mites reveal novel predicted allergens and laterally-transferred genes associated with secondary metabolism.</title>
        <authorList>
            <person name="Dong X."/>
            <person name="Chaisiri K."/>
            <person name="Xia D."/>
            <person name="Armstrong S.D."/>
            <person name="Fang Y."/>
            <person name="Donnelly M.J."/>
            <person name="Kadowaki T."/>
            <person name="McGarry J.W."/>
            <person name="Darby A.C."/>
            <person name="Makepeace B.L."/>
        </authorList>
    </citation>
    <scope>NUCLEOTIDE SEQUENCE [LARGE SCALE GENOMIC DNA]</scope>
    <source>
        <strain evidence="8">UoL-UT</strain>
    </source>
</reference>
<keyword evidence="4" id="KW-0539">Nucleus</keyword>
<dbReference type="PROSITE" id="PS50815">
    <property type="entry name" value="HORMA"/>
    <property type="match status" value="1"/>
</dbReference>
<dbReference type="Proteomes" id="UP000288716">
    <property type="component" value="Unassembled WGS sequence"/>
</dbReference>
<comment type="caution">
    <text evidence="8">The sequence shown here is derived from an EMBL/GenBank/DDBJ whole genome shotgun (WGS) entry which is preliminary data.</text>
</comment>
<evidence type="ECO:0000313" key="8">
    <source>
        <dbReference type="EMBL" id="RWS26155.1"/>
    </source>
</evidence>